<evidence type="ECO:0000259" key="6">
    <source>
        <dbReference type="Pfam" id="PF08245"/>
    </source>
</evidence>
<dbReference type="GO" id="GO:0005524">
    <property type="term" value="F:ATP binding"/>
    <property type="evidence" value="ECO:0007669"/>
    <property type="project" value="UniProtKB-KW"/>
</dbReference>
<dbReference type="Gene3D" id="3.40.50.720">
    <property type="entry name" value="NAD(P)-binding Rossmann-like Domain"/>
    <property type="match status" value="1"/>
</dbReference>
<proteinExistence type="predicted"/>
<keyword evidence="3" id="KW-0547">Nucleotide-binding</keyword>
<accession>A0A382MSN2</accession>
<dbReference type="InterPro" id="IPR005762">
    <property type="entry name" value="MurD"/>
</dbReference>
<protein>
    <recommendedName>
        <fullName evidence="6">Mur ligase central domain-containing protein</fullName>
    </recommendedName>
</protein>
<sequence>MIVGTSYFDGSIAILGLARSGMATARALMAGGNQVLAWDDSPERVKAAAQAGIPVQKGPDFDWRGIAVLVPSPGIPLNHSTMVSVRTAGVDILGDVEILWRAMSERQFVGITGTNGKSTTTALIGHILDHARQTVQTGGNLGTPALSLDALWAEGTYVLEMSSFQLDLTPAMSFDIAVLLNITPDHLDRHGSMNAYITAKRNIFRPGRLKTAV</sequence>
<evidence type="ECO:0000256" key="3">
    <source>
        <dbReference type="ARBA" id="ARBA00022741"/>
    </source>
</evidence>
<dbReference type="GO" id="GO:0004326">
    <property type="term" value="F:tetrahydrofolylpolyglutamate synthase activity"/>
    <property type="evidence" value="ECO:0007669"/>
    <property type="project" value="InterPro"/>
</dbReference>
<reference evidence="7" key="1">
    <citation type="submission" date="2018-05" db="EMBL/GenBank/DDBJ databases">
        <authorList>
            <person name="Lanie J.A."/>
            <person name="Ng W.-L."/>
            <person name="Kazmierczak K.M."/>
            <person name="Andrzejewski T.M."/>
            <person name="Davidsen T.M."/>
            <person name="Wayne K.J."/>
            <person name="Tettelin H."/>
            <person name="Glass J.I."/>
            <person name="Rusch D."/>
            <person name="Podicherti R."/>
            <person name="Tsui H.-C.T."/>
            <person name="Winkler M.E."/>
        </authorList>
    </citation>
    <scope>NUCLEOTIDE SEQUENCE</scope>
</reference>
<dbReference type="PROSITE" id="PS01011">
    <property type="entry name" value="FOLYLPOLYGLU_SYNT_1"/>
    <property type="match status" value="1"/>
</dbReference>
<dbReference type="EMBL" id="UINC01095471">
    <property type="protein sequence ID" value="SVC51580.1"/>
    <property type="molecule type" value="Genomic_DNA"/>
</dbReference>
<dbReference type="InterPro" id="IPR018109">
    <property type="entry name" value="Folylpolyglutamate_synth_CS"/>
</dbReference>
<keyword evidence="2" id="KW-0132">Cell division</keyword>
<dbReference type="Gene3D" id="3.40.1190.10">
    <property type="entry name" value="Mur-like, catalytic domain"/>
    <property type="match status" value="1"/>
</dbReference>
<dbReference type="GO" id="GO:0008360">
    <property type="term" value="P:regulation of cell shape"/>
    <property type="evidence" value="ECO:0007669"/>
    <property type="project" value="InterPro"/>
</dbReference>
<feature type="domain" description="Mur ligase central" evidence="6">
    <location>
        <begin position="111"/>
        <end position="205"/>
    </location>
</feature>
<keyword evidence="4" id="KW-0067">ATP-binding</keyword>
<evidence type="ECO:0000256" key="2">
    <source>
        <dbReference type="ARBA" id="ARBA00022618"/>
    </source>
</evidence>
<evidence type="ECO:0000256" key="1">
    <source>
        <dbReference type="ARBA" id="ARBA00022598"/>
    </source>
</evidence>
<dbReference type="SUPFAM" id="SSF53623">
    <property type="entry name" value="MurD-like peptide ligases, catalytic domain"/>
    <property type="match status" value="1"/>
</dbReference>
<feature type="non-terminal residue" evidence="7">
    <location>
        <position position="213"/>
    </location>
</feature>
<name>A0A382MSN2_9ZZZZ</name>
<keyword evidence="1" id="KW-0436">Ligase</keyword>
<dbReference type="GO" id="GO:0008764">
    <property type="term" value="F:UDP-N-acetylmuramoylalanine-D-glutamate ligase activity"/>
    <property type="evidence" value="ECO:0007669"/>
    <property type="project" value="InterPro"/>
</dbReference>
<organism evidence="7">
    <name type="scientific">marine metagenome</name>
    <dbReference type="NCBI Taxonomy" id="408172"/>
    <lineage>
        <taxon>unclassified sequences</taxon>
        <taxon>metagenomes</taxon>
        <taxon>ecological metagenomes</taxon>
    </lineage>
</organism>
<dbReference type="GO" id="GO:0005737">
    <property type="term" value="C:cytoplasm"/>
    <property type="evidence" value="ECO:0007669"/>
    <property type="project" value="InterPro"/>
</dbReference>
<dbReference type="InterPro" id="IPR036565">
    <property type="entry name" value="Mur-like_cat_sf"/>
</dbReference>
<dbReference type="AlphaFoldDB" id="A0A382MSN2"/>
<gene>
    <name evidence="7" type="ORF">METZ01_LOCUS304434</name>
</gene>
<dbReference type="SUPFAM" id="SSF51984">
    <property type="entry name" value="MurCD N-terminal domain"/>
    <property type="match status" value="1"/>
</dbReference>
<dbReference type="GO" id="GO:0051301">
    <property type="term" value="P:cell division"/>
    <property type="evidence" value="ECO:0007669"/>
    <property type="project" value="UniProtKB-KW"/>
</dbReference>
<keyword evidence="5" id="KW-0131">Cell cycle</keyword>
<evidence type="ECO:0000256" key="4">
    <source>
        <dbReference type="ARBA" id="ARBA00022840"/>
    </source>
</evidence>
<evidence type="ECO:0000313" key="7">
    <source>
        <dbReference type="EMBL" id="SVC51580.1"/>
    </source>
</evidence>
<dbReference type="InterPro" id="IPR013221">
    <property type="entry name" value="Mur_ligase_cen"/>
</dbReference>
<dbReference type="PANTHER" id="PTHR43692">
    <property type="entry name" value="UDP-N-ACETYLMURAMOYLALANINE--D-GLUTAMATE LIGASE"/>
    <property type="match status" value="1"/>
</dbReference>
<dbReference type="Pfam" id="PF08245">
    <property type="entry name" value="Mur_ligase_M"/>
    <property type="match status" value="1"/>
</dbReference>
<dbReference type="PANTHER" id="PTHR43692:SF1">
    <property type="entry name" value="UDP-N-ACETYLMURAMOYLALANINE--D-GLUTAMATE LIGASE"/>
    <property type="match status" value="1"/>
</dbReference>
<evidence type="ECO:0000256" key="5">
    <source>
        <dbReference type="ARBA" id="ARBA00023306"/>
    </source>
</evidence>